<evidence type="ECO:0000256" key="1">
    <source>
        <dbReference type="ARBA" id="ARBA00008206"/>
    </source>
</evidence>
<feature type="signal peptide" evidence="4">
    <location>
        <begin position="1"/>
        <end position="24"/>
    </location>
</feature>
<dbReference type="GO" id="GO:0017006">
    <property type="term" value="P:protein-tetrapyrrole linkage"/>
    <property type="evidence" value="ECO:0007669"/>
    <property type="project" value="UniProtKB-UniRule"/>
</dbReference>
<evidence type="ECO:0000256" key="2">
    <source>
        <dbReference type="ARBA" id="ARBA00023239"/>
    </source>
</evidence>
<dbReference type="EMBL" id="DSRD01000632">
    <property type="protein sequence ID" value="HGW94620.1"/>
    <property type="molecule type" value="Genomic_DNA"/>
</dbReference>
<comment type="caution">
    <text evidence="5">The sequence shown here is derived from an EMBL/GenBank/DDBJ whole genome shotgun (WGS) entry which is preliminary data.</text>
</comment>
<sequence>MHRWNTIALLISCLWLSSGSLADAQSLATPTMQQQVREVAELLEGVMDTTAQAKANPKAPSVQMTTCQVRLTNAAAPSAILLYQEQALTEKLAQPYRQRFLEIAPDFEAKAVRSLSFRPLQSDRWAGFCNKPESLRILQKADLGSPVCSVFLKKLSNGYLGETPPEGCPASVRGAVRITNTIELNASGMNTWDRGFDANGKQVWGAQSEAYQFRRQQAGSKR</sequence>
<accession>A0A832H250</accession>
<name>A0A832H250_9CYAN</name>
<dbReference type="AlphaFoldDB" id="A0A832H250"/>
<protein>
    <recommendedName>
        <fullName evidence="3">Chromophore lyase CpcT/CpeT</fullName>
        <ecNumber evidence="3">4.-.-.-</ecNumber>
    </recommendedName>
</protein>
<dbReference type="Gene3D" id="2.40.128.590">
    <property type="entry name" value="CpcT/CpeT domain"/>
    <property type="match status" value="1"/>
</dbReference>
<dbReference type="GO" id="GO:0016829">
    <property type="term" value="F:lyase activity"/>
    <property type="evidence" value="ECO:0007669"/>
    <property type="project" value="UniProtKB-KW"/>
</dbReference>
<proteinExistence type="inferred from homology"/>
<comment type="function">
    <text evidence="3">Covalently attaches a chromophore to Cys residue(s) of phycobiliproteins.</text>
</comment>
<keyword evidence="4" id="KW-0732">Signal</keyword>
<dbReference type="InterPro" id="IPR038672">
    <property type="entry name" value="CpcT/CpeT_sf"/>
</dbReference>
<evidence type="ECO:0000256" key="4">
    <source>
        <dbReference type="SAM" id="SignalP"/>
    </source>
</evidence>
<reference evidence="5" key="1">
    <citation type="journal article" date="2020" name="mSystems">
        <title>Genome- and Community-Level Interaction Insights into Carbon Utilization and Element Cycling Functions of Hydrothermarchaeota in Hydrothermal Sediment.</title>
        <authorList>
            <person name="Zhou Z."/>
            <person name="Liu Y."/>
            <person name="Xu W."/>
            <person name="Pan J."/>
            <person name="Luo Z.H."/>
            <person name="Li M."/>
        </authorList>
    </citation>
    <scope>NUCLEOTIDE SEQUENCE [LARGE SCALE GENOMIC DNA]</scope>
    <source>
        <strain evidence="5">SpSt-402</strain>
    </source>
</reference>
<dbReference type="Pfam" id="PF06206">
    <property type="entry name" value="CpeT"/>
    <property type="match status" value="1"/>
</dbReference>
<evidence type="ECO:0000256" key="3">
    <source>
        <dbReference type="HAMAP-Rule" id="MF_01460"/>
    </source>
</evidence>
<dbReference type="HAMAP" id="MF_01460">
    <property type="entry name" value="Chrphore_lyase_CpxT"/>
    <property type="match status" value="1"/>
</dbReference>
<comment type="similarity">
    <text evidence="1 3">Belongs to the CpcT/CpeT biliprotein lyase family.</text>
</comment>
<evidence type="ECO:0000313" key="5">
    <source>
        <dbReference type="EMBL" id="HGW94620.1"/>
    </source>
</evidence>
<dbReference type="PANTHER" id="PTHR35137">
    <property type="entry name" value="CHROMOPHORE LYASE CRL, CHLOROPLASTIC"/>
    <property type="match status" value="1"/>
</dbReference>
<organism evidence="5">
    <name type="scientific">Oscillatoriales cyanobacterium SpSt-402</name>
    <dbReference type="NCBI Taxonomy" id="2282168"/>
    <lineage>
        <taxon>Bacteria</taxon>
        <taxon>Bacillati</taxon>
        <taxon>Cyanobacteriota</taxon>
        <taxon>Cyanophyceae</taxon>
        <taxon>Oscillatoriophycideae</taxon>
        <taxon>Oscillatoriales</taxon>
    </lineage>
</organism>
<dbReference type="CDD" id="cd16338">
    <property type="entry name" value="CpcT"/>
    <property type="match status" value="1"/>
</dbReference>
<dbReference type="InterPro" id="IPR010404">
    <property type="entry name" value="CpcT/CpeT"/>
</dbReference>
<keyword evidence="2 3" id="KW-0456">Lyase</keyword>
<feature type="chain" id="PRO_5032714911" description="Chromophore lyase CpcT/CpeT" evidence="4">
    <location>
        <begin position="25"/>
        <end position="222"/>
    </location>
</feature>
<gene>
    <name evidence="3" type="primary">cpcT</name>
    <name evidence="5" type="ORF">ENR47_10115</name>
</gene>
<dbReference type="PANTHER" id="PTHR35137:SF1">
    <property type="entry name" value="CHROMOPHORE LYASE CRL, CHLOROPLASTIC"/>
    <property type="match status" value="1"/>
</dbReference>
<dbReference type="EC" id="4.-.-.-" evidence="3"/>